<keyword evidence="5" id="KW-0812">Transmembrane</keyword>
<evidence type="ECO:0000259" key="6">
    <source>
        <dbReference type="PROSITE" id="PS51352"/>
    </source>
</evidence>
<evidence type="ECO:0000313" key="8">
    <source>
        <dbReference type="Proteomes" id="UP000249819"/>
    </source>
</evidence>
<dbReference type="PANTHER" id="PTHR12151:SF25">
    <property type="entry name" value="LINALOOL DEHYDRATASE_ISOMERASE DOMAIN-CONTAINING PROTEIN"/>
    <property type="match status" value="1"/>
</dbReference>
<dbReference type="EMBL" id="QLMA01000007">
    <property type="protein sequence ID" value="RAJ77605.1"/>
    <property type="molecule type" value="Genomic_DNA"/>
</dbReference>
<dbReference type="Proteomes" id="UP000249819">
    <property type="component" value="Unassembled WGS sequence"/>
</dbReference>
<keyword evidence="3" id="KW-0479">Metal-binding</keyword>
<evidence type="ECO:0000256" key="3">
    <source>
        <dbReference type="PIRSR" id="PIRSR603782-1"/>
    </source>
</evidence>
<dbReference type="CDD" id="cd02968">
    <property type="entry name" value="SCO"/>
    <property type="match status" value="1"/>
</dbReference>
<dbReference type="RefSeq" id="WP_170137862.1">
    <property type="nucleotide sequence ID" value="NZ_QLMA01000007.1"/>
</dbReference>
<dbReference type="SUPFAM" id="SSF52833">
    <property type="entry name" value="Thioredoxin-like"/>
    <property type="match status" value="1"/>
</dbReference>
<gene>
    <name evidence="7" type="ORF">CLV59_107373</name>
</gene>
<evidence type="ECO:0000256" key="1">
    <source>
        <dbReference type="ARBA" id="ARBA00010996"/>
    </source>
</evidence>
<dbReference type="GO" id="GO:0046872">
    <property type="term" value="F:metal ion binding"/>
    <property type="evidence" value="ECO:0007669"/>
    <property type="project" value="UniProtKB-KW"/>
</dbReference>
<protein>
    <submittedName>
        <fullName evidence="7">Protein SCO1/2</fullName>
    </submittedName>
</protein>
<dbReference type="PROSITE" id="PS51352">
    <property type="entry name" value="THIOREDOXIN_2"/>
    <property type="match status" value="1"/>
</dbReference>
<keyword evidence="5" id="KW-0472">Membrane</keyword>
<proteinExistence type="inferred from homology"/>
<feature type="transmembrane region" description="Helical" evidence="5">
    <location>
        <begin position="12"/>
        <end position="33"/>
    </location>
</feature>
<evidence type="ECO:0000313" key="7">
    <source>
        <dbReference type="EMBL" id="RAJ77605.1"/>
    </source>
</evidence>
<feature type="binding site" evidence="3">
    <location>
        <position position="91"/>
    </location>
    <ligand>
        <name>Cu cation</name>
        <dbReference type="ChEBI" id="CHEBI:23378"/>
    </ligand>
</feature>
<accession>A0A327VQU1</accession>
<keyword evidence="5" id="KW-1133">Transmembrane helix</keyword>
<dbReference type="PANTHER" id="PTHR12151">
    <property type="entry name" value="ELECTRON TRANSPORT PROTIN SCO1/SENC FAMILY MEMBER"/>
    <property type="match status" value="1"/>
</dbReference>
<reference evidence="7 8" key="1">
    <citation type="submission" date="2018-06" db="EMBL/GenBank/DDBJ databases">
        <title>Genomic Encyclopedia of Archaeal and Bacterial Type Strains, Phase II (KMG-II): from individual species to whole genera.</title>
        <authorList>
            <person name="Goeker M."/>
        </authorList>
    </citation>
    <scope>NUCLEOTIDE SEQUENCE [LARGE SCALE GENOMIC DNA]</scope>
    <source>
        <strain evidence="7 8">DSM 29821</strain>
    </source>
</reference>
<feature type="domain" description="Thioredoxin" evidence="6">
    <location>
        <begin position="18"/>
        <end position="214"/>
    </location>
</feature>
<dbReference type="Gene3D" id="3.40.30.10">
    <property type="entry name" value="Glutaredoxin"/>
    <property type="match status" value="1"/>
</dbReference>
<dbReference type="InterPro" id="IPR013766">
    <property type="entry name" value="Thioredoxin_domain"/>
</dbReference>
<evidence type="ECO:0000256" key="5">
    <source>
        <dbReference type="SAM" id="Phobius"/>
    </source>
</evidence>
<keyword evidence="4" id="KW-1015">Disulfide bond</keyword>
<organism evidence="7 8">
    <name type="scientific">Chitinophaga dinghuensis</name>
    <dbReference type="NCBI Taxonomy" id="1539050"/>
    <lineage>
        <taxon>Bacteria</taxon>
        <taxon>Pseudomonadati</taxon>
        <taxon>Bacteroidota</taxon>
        <taxon>Chitinophagia</taxon>
        <taxon>Chitinophagales</taxon>
        <taxon>Chitinophagaceae</taxon>
        <taxon>Chitinophaga</taxon>
    </lineage>
</organism>
<comment type="caution">
    <text evidence="7">The sequence shown here is derived from an EMBL/GenBank/DDBJ whole genome shotgun (WGS) entry which is preliminary data.</text>
</comment>
<evidence type="ECO:0000256" key="4">
    <source>
        <dbReference type="PIRSR" id="PIRSR603782-2"/>
    </source>
</evidence>
<comment type="similarity">
    <text evidence="1">Belongs to the SCO1/2 family.</text>
</comment>
<keyword evidence="2 3" id="KW-0186">Copper</keyword>
<dbReference type="InterPro" id="IPR036249">
    <property type="entry name" value="Thioredoxin-like_sf"/>
</dbReference>
<dbReference type="AlphaFoldDB" id="A0A327VQU1"/>
<feature type="binding site" evidence="3">
    <location>
        <position position="95"/>
    </location>
    <ligand>
        <name>Cu cation</name>
        <dbReference type="ChEBI" id="CHEBI:23378"/>
    </ligand>
</feature>
<feature type="disulfide bond" description="Redox-active" evidence="4">
    <location>
        <begin position="91"/>
        <end position="95"/>
    </location>
</feature>
<feature type="binding site" evidence="3">
    <location>
        <position position="177"/>
    </location>
    <ligand>
        <name>Cu cation</name>
        <dbReference type="ChEBI" id="CHEBI:23378"/>
    </ligand>
</feature>
<name>A0A327VQU1_9BACT</name>
<dbReference type="InterPro" id="IPR003782">
    <property type="entry name" value="SCO1/SenC"/>
</dbReference>
<evidence type="ECO:0000256" key="2">
    <source>
        <dbReference type="ARBA" id="ARBA00023008"/>
    </source>
</evidence>
<dbReference type="Pfam" id="PF02630">
    <property type="entry name" value="SCO1-SenC"/>
    <property type="match status" value="1"/>
</dbReference>
<keyword evidence="8" id="KW-1185">Reference proteome</keyword>
<sequence>MKIERSYLLHSWKLFLALLIGLPLIAFTIVRLLENKFGKLPVYASTTTLGKDHNTNGQLPSFVFTDQLGRTVTNSVMNNRIVVANYFFTSCPLICPKMMSQLERVQGANEGVLILSFTVDPTRDSPTTLMNYGTRYDVHPNTWRLLTGDKKSLYFFARKGLFITATEGDGGETDFIHSDRLVLLDTHQRIRGYYDGTSPEEVDELLNDIKKLQNEL</sequence>